<dbReference type="Proteomes" id="UP000426246">
    <property type="component" value="Chromosome"/>
</dbReference>
<accession>A0A6B8RGV9</accession>
<proteinExistence type="predicted"/>
<organism evidence="2 3">
    <name type="scientific">Paenibacillus psychroresistens</name>
    <dbReference type="NCBI Taxonomy" id="1778678"/>
    <lineage>
        <taxon>Bacteria</taxon>
        <taxon>Bacillati</taxon>
        <taxon>Bacillota</taxon>
        <taxon>Bacilli</taxon>
        <taxon>Bacillales</taxon>
        <taxon>Paenibacillaceae</taxon>
        <taxon>Paenibacillus</taxon>
    </lineage>
</organism>
<protein>
    <recommendedName>
        <fullName evidence="1">Polymerase nucleotidyl transferase domain-containing protein</fullName>
    </recommendedName>
</protein>
<dbReference type="InterPro" id="IPR043519">
    <property type="entry name" value="NT_sf"/>
</dbReference>
<keyword evidence="3" id="KW-1185">Reference proteome</keyword>
<evidence type="ECO:0000313" key="2">
    <source>
        <dbReference type="EMBL" id="QGQ95339.1"/>
    </source>
</evidence>
<sequence>MPEFSRIFLANSLVRLEKSERTHERKLKMLPIPDRVQAVLDAYFQLLDSKLLNFLEAYYIYGSISLGAFTKNYSDIDFVAIVKQEITADKLALLKEIHLEIQQRFPKRILDGKYITSADMQQVNHGEQSYCYFNEGKYRGVRQFNKNSIDAYQLKVHGIAVKGQESNKLDYTIDWDILLHDMKGNLNYYWVNWRNKCERFLTVSYIGLFCSGKMAQDH</sequence>
<evidence type="ECO:0000259" key="1">
    <source>
        <dbReference type="Pfam" id="PF01909"/>
    </source>
</evidence>
<dbReference type="GO" id="GO:0016779">
    <property type="term" value="F:nucleotidyltransferase activity"/>
    <property type="evidence" value="ECO:0007669"/>
    <property type="project" value="InterPro"/>
</dbReference>
<name>A0A6B8RGV9_9BACL</name>
<gene>
    <name evidence="2" type="ORF">EHS13_10810</name>
</gene>
<dbReference type="KEGG" id="ppsc:EHS13_10810"/>
<dbReference type="EMBL" id="CP034235">
    <property type="protein sequence ID" value="QGQ95339.1"/>
    <property type="molecule type" value="Genomic_DNA"/>
</dbReference>
<feature type="domain" description="Polymerase nucleotidyl transferase" evidence="1">
    <location>
        <begin position="57"/>
        <end position="103"/>
    </location>
</feature>
<reference evidence="3" key="1">
    <citation type="submission" date="2018-11" db="EMBL/GenBank/DDBJ databases">
        <title>Complete genome sequence of Paenibacillus sp. ML311-T8.</title>
        <authorList>
            <person name="Nam Y.-D."/>
            <person name="Kang J."/>
            <person name="Chung W.-H."/>
            <person name="Park Y.S."/>
        </authorList>
    </citation>
    <scope>NUCLEOTIDE SEQUENCE [LARGE SCALE GENOMIC DNA]</scope>
    <source>
        <strain evidence="3">ML311-T8</strain>
    </source>
</reference>
<evidence type="ECO:0000313" key="3">
    <source>
        <dbReference type="Proteomes" id="UP000426246"/>
    </source>
</evidence>
<dbReference type="SUPFAM" id="SSF81301">
    <property type="entry name" value="Nucleotidyltransferase"/>
    <property type="match status" value="1"/>
</dbReference>
<dbReference type="AlphaFoldDB" id="A0A6B8RGV9"/>
<dbReference type="InterPro" id="IPR002934">
    <property type="entry name" value="Polymerase_NTP_transf_dom"/>
</dbReference>
<dbReference type="Pfam" id="PF01909">
    <property type="entry name" value="NTP_transf_2"/>
    <property type="match status" value="1"/>
</dbReference>